<evidence type="ECO:0000313" key="8">
    <source>
        <dbReference type="Proteomes" id="UP001153387"/>
    </source>
</evidence>
<dbReference type="InterPro" id="IPR036259">
    <property type="entry name" value="MFS_trans_sf"/>
</dbReference>
<evidence type="ECO:0000256" key="6">
    <source>
        <dbReference type="SAM" id="Phobius"/>
    </source>
</evidence>
<dbReference type="AlphaFoldDB" id="A0A9X4QM59"/>
<evidence type="ECO:0000256" key="3">
    <source>
        <dbReference type="ARBA" id="ARBA00022692"/>
    </source>
</evidence>
<protein>
    <recommendedName>
        <fullName evidence="9">MFS transporter</fullName>
    </recommendedName>
</protein>
<dbReference type="PANTHER" id="PTHR23513">
    <property type="entry name" value="INTEGRAL MEMBRANE EFFLUX PROTEIN-RELATED"/>
    <property type="match status" value="1"/>
</dbReference>
<feature type="transmembrane region" description="Helical" evidence="6">
    <location>
        <begin position="9"/>
        <end position="32"/>
    </location>
</feature>
<feature type="transmembrane region" description="Helical" evidence="6">
    <location>
        <begin position="70"/>
        <end position="91"/>
    </location>
</feature>
<keyword evidence="4 6" id="KW-1133">Transmembrane helix</keyword>
<comment type="subcellular location">
    <subcellularLocation>
        <location evidence="1">Cell membrane</location>
        <topology evidence="1">Multi-pass membrane protein</topology>
    </subcellularLocation>
</comment>
<evidence type="ECO:0000256" key="4">
    <source>
        <dbReference type="ARBA" id="ARBA00022989"/>
    </source>
</evidence>
<dbReference type="RefSeq" id="WP_277564601.1">
    <property type="nucleotide sequence ID" value="NZ_JAPDHZ010000002.1"/>
</dbReference>
<gene>
    <name evidence="7" type="ORF">OMP38_07990</name>
</gene>
<accession>A0A9X4QM59</accession>
<dbReference type="Gene3D" id="1.20.1250.20">
    <property type="entry name" value="MFS general substrate transporter like domains"/>
    <property type="match status" value="1"/>
</dbReference>
<keyword evidence="8" id="KW-1185">Reference proteome</keyword>
<keyword evidence="5 6" id="KW-0472">Membrane</keyword>
<dbReference type="PANTHER" id="PTHR23513:SF19">
    <property type="entry name" value="MAJOR FACILITATOR SUPERFAMILY (MFS) PROFILE DOMAIN-CONTAINING PROTEIN"/>
    <property type="match status" value="1"/>
</dbReference>
<sequence length="250" mass="27390">MKGAPFRILWLSQSLANLGDSFYIVAVVTLIYDRTGSAAAAGAFPLARVIGQGLSGILAPLLLDRWRLAPLLWVFEIGQTACMLLLCAAVWGDAGSWRNRVYIRNCFFVSIQHGWAISVRNALVPQLVEPARMLNANSLLAASDQAILMTGWTTGGILVARYGSAHVLLGVAALLFISTLALSMLRRFGLKQAPLAEVKMEYWQSLKEGWTAIFRHPFVRQITLMEVVAGLGGERMGRFDHFNIRQGGAC</sequence>
<keyword evidence="3 6" id="KW-0812">Transmembrane</keyword>
<feature type="transmembrane region" description="Helical" evidence="6">
    <location>
        <begin position="165"/>
        <end position="185"/>
    </location>
</feature>
<evidence type="ECO:0000256" key="1">
    <source>
        <dbReference type="ARBA" id="ARBA00004651"/>
    </source>
</evidence>
<proteinExistence type="predicted"/>
<comment type="caution">
    <text evidence="7">The sequence shown here is derived from an EMBL/GenBank/DDBJ whole genome shotgun (WGS) entry which is preliminary data.</text>
</comment>
<evidence type="ECO:0000256" key="2">
    <source>
        <dbReference type="ARBA" id="ARBA00022475"/>
    </source>
</evidence>
<organism evidence="7 8">
    <name type="scientific">Cohnella ginsengisoli</name>
    <dbReference type="NCBI Taxonomy" id="425004"/>
    <lineage>
        <taxon>Bacteria</taxon>
        <taxon>Bacillati</taxon>
        <taxon>Bacillota</taxon>
        <taxon>Bacilli</taxon>
        <taxon>Bacillales</taxon>
        <taxon>Paenibacillaceae</taxon>
        <taxon>Cohnella</taxon>
    </lineage>
</organism>
<feature type="transmembrane region" description="Helical" evidence="6">
    <location>
        <begin position="38"/>
        <end position="63"/>
    </location>
</feature>
<evidence type="ECO:0000313" key="7">
    <source>
        <dbReference type="EMBL" id="MDG0790807.1"/>
    </source>
</evidence>
<reference evidence="7 8" key="1">
    <citation type="submission" date="2022-10" db="EMBL/GenBank/DDBJ databases">
        <title>Comparative genomic analysis of Cohnella hashimotonis sp. nov., isolated from the International Space Station.</title>
        <authorList>
            <person name="Simpson A."/>
            <person name="Venkateswaran K."/>
        </authorList>
    </citation>
    <scope>NUCLEOTIDE SEQUENCE [LARGE SCALE GENOMIC DNA]</scope>
    <source>
        <strain evidence="7 8">DSM 18997</strain>
    </source>
</reference>
<dbReference type="GO" id="GO:0005886">
    <property type="term" value="C:plasma membrane"/>
    <property type="evidence" value="ECO:0007669"/>
    <property type="project" value="UniProtKB-SubCell"/>
</dbReference>
<dbReference type="EMBL" id="JAPDHZ010000002">
    <property type="protein sequence ID" value="MDG0790807.1"/>
    <property type="molecule type" value="Genomic_DNA"/>
</dbReference>
<keyword evidence="2" id="KW-1003">Cell membrane</keyword>
<dbReference type="SUPFAM" id="SSF103473">
    <property type="entry name" value="MFS general substrate transporter"/>
    <property type="match status" value="1"/>
</dbReference>
<evidence type="ECO:0008006" key="9">
    <source>
        <dbReference type="Google" id="ProtNLM"/>
    </source>
</evidence>
<name>A0A9X4QM59_9BACL</name>
<dbReference type="Proteomes" id="UP001153387">
    <property type="component" value="Unassembled WGS sequence"/>
</dbReference>
<evidence type="ECO:0000256" key="5">
    <source>
        <dbReference type="ARBA" id="ARBA00023136"/>
    </source>
</evidence>